<feature type="region of interest" description="Disordered" evidence="1">
    <location>
        <begin position="18"/>
        <end position="42"/>
    </location>
</feature>
<feature type="region of interest" description="Disordered" evidence="1">
    <location>
        <begin position="59"/>
        <end position="90"/>
    </location>
</feature>
<accession>A0ABD1DZ36</accession>
<dbReference type="AlphaFoldDB" id="A0ABD1DZ36"/>
<feature type="compositionally biased region" description="Low complexity" evidence="1">
    <location>
        <begin position="59"/>
        <end position="70"/>
    </location>
</feature>
<name>A0ABD1DZ36_HYPHA</name>
<evidence type="ECO:0000313" key="2">
    <source>
        <dbReference type="EMBL" id="KAL1487590.1"/>
    </source>
</evidence>
<feature type="compositionally biased region" description="Polar residues" evidence="1">
    <location>
        <begin position="23"/>
        <end position="41"/>
    </location>
</feature>
<evidence type="ECO:0000313" key="3">
    <source>
        <dbReference type="Proteomes" id="UP001566132"/>
    </source>
</evidence>
<dbReference type="EMBL" id="JBDJPC010000025">
    <property type="protein sequence ID" value="KAL1487590.1"/>
    <property type="molecule type" value="Genomic_DNA"/>
</dbReference>
<sequence length="107" mass="12539">MAKRFVLPMREAQLSFTRKCHKSGSTNHPIMHLSNNTTSTIKSREKKQHYGIMAKVIIKHQNINQDNNNQKGKKKKKKKKKKEKPYKFKSQRVTIALQIHPACSRKK</sequence>
<feature type="compositionally biased region" description="Basic residues" evidence="1">
    <location>
        <begin position="71"/>
        <end position="90"/>
    </location>
</feature>
<evidence type="ECO:0000256" key="1">
    <source>
        <dbReference type="SAM" id="MobiDB-lite"/>
    </source>
</evidence>
<reference evidence="2 3" key="1">
    <citation type="submission" date="2024-05" db="EMBL/GenBank/DDBJ databases">
        <title>Genetic variation in Jamaican populations of the coffee berry borer (Hypothenemus hampei).</title>
        <authorList>
            <person name="Errbii M."/>
            <person name="Myrie A."/>
        </authorList>
    </citation>
    <scope>NUCLEOTIDE SEQUENCE [LARGE SCALE GENOMIC DNA]</scope>
    <source>
        <strain evidence="2">JA-Hopewell-2020-01-JO</strain>
        <tissue evidence="2">Whole body</tissue>
    </source>
</reference>
<keyword evidence="3" id="KW-1185">Reference proteome</keyword>
<proteinExistence type="predicted"/>
<dbReference type="Proteomes" id="UP001566132">
    <property type="component" value="Unassembled WGS sequence"/>
</dbReference>
<comment type="caution">
    <text evidence="2">The sequence shown here is derived from an EMBL/GenBank/DDBJ whole genome shotgun (WGS) entry which is preliminary data.</text>
</comment>
<organism evidence="2 3">
    <name type="scientific">Hypothenemus hampei</name>
    <name type="common">Coffee berry borer</name>
    <dbReference type="NCBI Taxonomy" id="57062"/>
    <lineage>
        <taxon>Eukaryota</taxon>
        <taxon>Metazoa</taxon>
        <taxon>Ecdysozoa</taxon>
        <taxon>Arthropoda</taxon>
        <taxon>Hexapoda</taxon>
        <taxon>Insecta</taxon>
        <taxon>Pterygota</taxon>
        <taxon>Neoptera</taxon>
        <taxon>Endopterygota</taxon>
        <taxon>Coleoptera</taxon>
        <taxon>Polyphaga</taxon>
        <taxon>Cucujiformia</taxon>
        <taxon>Curculionidae</taxon>
        <taxon>Scolytinae</taxon>
        <taxon>Hypothenemus</taxon>
    </lineage>
</organism>
<protein>
    <submittedName>
        <fullName evidence="2">Uncharacterized protein</fullName>
    </submittedName>
</protein>
<gene>
    <name evidence="2" type="ORF">ABEB36_015721</name>
</gene>